<dbReference type="AlphaFoldDB" id="A0A2N7TX96"/>
<feature type="transmembrane region" description="Helical" evidence="1">
    <location>
        <begin position="64"/>
        <end position="82"/>
    </location>
</feature>
<keyword evidence="1" id="KW-0472">Membrane</keyword>
<dbReference type="OrthoDB" id="8775484at2"/>
<proteinExistence type="predicted"/>
<gene>
    <name evidence="2" type="ORF">C1H69_19975</name>
</gene>
<reference evidence="2 3" key="1">
    <citation type="submission" date="2018-01" db="EMBL/GenBank/DDBJ databases">
        <title>Halomonas endophytica sp. nov., isolated from storage liquid in the stems of Populus euphratica.</title>
        <authorList>
            <person name="Chen C."/>
        </authorList>
    </citation>
    <scope>NUCLEOTIDE SEQUENCE [LARGE SCALE GENOMIC DNA]</scope>
    <source>
        <strain evidence="2 3">MC28</strain>
    </source>
</reference>
<sequence>MQRLYFLIPDKETTSTIVSELNEMGLTKDDMHVMGKDWRPLEKEGVPTATLIQTTDVVNASKRGAIVGAALGLVLGVISHFILIDTNIVWITLGMMAFGTLAGVWTSTMVGVSVRDIKVSKFDNALKRGATLLIIDVPDEREDTFRTAIKRHHPEVVIDKVGTLERKKNVGEGH</sequence>
<feature type="transmembrane region" description="Helical" evidence="1">
    <location>
        <begin position="88"/>
        <end position="112"/>
    </location>
</feature>
<dbReference type="EMBL" id="PNRF01000042">
    <property type="protein sequence ID" value="PMR72775.1"/>
    <property type="molecule type" value="Genomic_DNA"/>
</dbReference>
<dbReference type="Proteomes" id="UP000235803">
    <property type="component" value="Unassembled WGS sequence"/>
</dbReference>
<keyword evidence="3" id="KW-1185">Reference proteome</keyword>
<keyword evidence="1" id="KW-1133">Transmembrane helix</keyword>
<protein>
    <submittedName>
        <fullName evidence="2">DUF1269 domain-containing protein</fullName>
    </submittedName>
</protein>
<accession>A0A2N7TX96</accession>
<organism evidence="2 3">
    <name type="scientific">Billgrantia endophytica</name>
    <dbReference type="NCBI Taxonomy" id="2033802"/>
    <lineage>
        <taxon>Bacteria</taxon>
        <taxon>Pseudomonadati</taxon>
        <taxon>Pseudomonadota</taxon>
        <taxon>Gammaproteobacteria</taxon>
        <taxon>Oceanospirillales</taxon>
        <taxon>Halomonadaceae</taxon>
        <taxon>Billgrantia</taxon>
    </lineage>
</organism>
<evidence type="ECO:0000256" key="1">
    <source>
        <dbReference type="SAM" id="Phobius"/>
    </source>
</evidence>
<keyword evidence="1" id="KW-0812">Transmembrane</keyword>
<evidence type="ECO:0000313" key="3">
    <source>
        <dbReference type="Proteomes" id="UP000235803"/>
    </source>
</evidence>
<comment type="caution">
    <text evidence="2">The sequence shown here is derived from an EMBL/GenBank/DDBJ whole genome shotgun (WGS) entry which is preliminary data.</text>
</comment>
<dbReference type="RefSeq" id="WP_102655196.1">
    <property type="nucleotide sequence ID" value="NZ_PNRF01000042.1"/>
</dbReference>
<evidence type="ECO:0000313" key="2">
    <source>
        <dbReference type="EMBL" id="PMR72775.1"/>
    </source>
</evidence>
<name>A0A2N7TX96_9GAMM</name>